<evidence type="ECO:0000256" key="1">
    <source>
        <dbReference type="ARBA" id="ARBA00005594"/>
    </source>
</evidence>
<dbReference type="FunFam" id="1.10.240.10:FF:000005">
    <property type="entry name" value="Tryptophan--tRNA ligase"/>
    <property type="match status" value="1"/>
</dbReference>
<organism evidence="12 13">
    <name type="scientific">Bacillus pseudomycoides</name>
    <dbReference type="NCBI Taxonomy" id="64104"/>
    <lineage>
        <taxon>Bacteria</taxon>
        <taxon>Bacillati</taxon>
        <taxon>Bacillota</taxon>
        <taxon>Bacilli</taxon>
        <taxon>Bacillales</taxon>
        <taxon>Bacillaceae</taxon>
        <taxon>Bacillus</taxon>
        <taxon>Bacillus cereus group</taxon>
    </lineage>
</organism>
<evidence type="ECO:0000256" key="7">
    <source>
        <dbReference type="ARBA" id="ARBA00022917"/>
    </source>
</evidence>
<dbReference type="GO" id="GO:0004830">
    <property type="term" value="F:tryptophan-tRNA ligase activity"/>
    <property type="evidence" value="ECO:0007669"/>
    <property type="project" value="UniProtKB-UniRule"/>
</dbReference>
<protein>
    <recommendedName>
        <fullName evidence="2 10">Tryptophan--tRNA ligase</fullName>
        <ecNumber evidence="2 10">6.1.1.2</ecNumber>
    </recommendedName>
</protein>
<dbReference type="Gene3D" id="1.10.240.10">
    <property type="entry name" value="Tyrosyl-Transfer RNA Synthetase"/>
    <property type="match status" value="1"/>
</dbReference>
<dbReference type="Gene3D" id="3.40.50.620">
    <property type="entry name" value="HUPs"/>
    <property type="match status" value="1"/>
</dbReference>
<evidence type="ECO:0000256" key="9">
    <source>
        <dbReference type="ARBA" id="ARBA00049929"/>
    </source>
</evidence>
<keyword evidence="8 11" id="KW-0030">Aminoacyl-tRNA synthetase</keyword>
<reference evidence="12 13" key="1">
    <citation type="submission" date="2017-02" db="EMBL/GenBank/DDBJ databases">
        <title>Bacillus pseudomycoides isolate FSL K6-0042.</title>
        <authorList>
            <person name="Kovac J."/>
        </authorList>
    </citation>
    <scope>NUCLEOTIDE SEQUENCE [LARGE SCALE GENOMIC DNA]</scope>
    <source>
        <strain evidence="12 13">FSL K6-0042</strain>
    </source>
</reference>
<keyword evidence="6 11" id="KW-0067">ATP-binding</keyword>
<keyword evidence="7 11" id="KW-0648">Protein biosynthesis</keyword>
<dbReference type="PROSITE" id="PS00178">
    <property type="entry name" value="AA_TRNA_LIGASE_I"/>
    <property type="match status" value="1"/>
</dbReference>
<dbReference type="FunFam" id="3.40.50.620:FF:000144">
    <property type="entry name" value="Tryptophan--tRNA ligase"/>
    <property type="match status" value="1"/>
</dbReference>
<evidence type="ECO:0000256" key="2">
    <source>
        <dbReference type="ARBA" id="ARBA00013161"/>
    </source>
</evidence>
<dbReference type="InterPro" id="IPR001412">
    <property type="entry name" value="aa-tRNA-synth_I_CS"/>
</dbReference>
<dbReference type="EC" id="6.1.1.2" evidence="2 10"/>
<dbReference type="NCBIfam" id="TIGR00233">
    <property type="entry name" value="trpS"/>
    <property type="match status" value="1"/>
</dbReference>
<evidence type="ECO:0000256" key="5">
    <source>
        <dbReference type="ARBA" id="ARBA00022741"/>
    </source>
</evidence>
<evidence type="ECO:0000256" key="6">
    <source>
        <dbReference type="ARBA" id="ARBA00022840"/>
    </source>
</evidence>
<dbReference type="Proteomes" id="UP000195321">
    <property type="component" value="Unassembled WGS sequence"/>
</dbReference>
<dbReference type="InterPro" id="IPR014729">
    <property type="entry name" value="Rossmann-like_a/b/a_fold"/>
</dbReference>
<evidence type="ECO:0000313" key="12">
    <source>
        <dbReference type="EMBL" id="OUM46449.1"/>
    </source>
</evidence>
<sequence length="332" mass="38242">MSEKIMLTGIKPTGHPHLGNYIGAIKPALNMSKKQEGKALYFIADYHALNAVQDPKLFRDYTKEVAATWLSLGLGEEVIFYRQTEVPGILELAWILACLTPKGLMNRAHAYKAKIEQNKEIGVDIDTGVNMGLYTYPILMAADILLFQSSHVPVGKDQIQHIEIARDIATYFNHTFGETFRLPEYIIQEEGAILPGLDGRKMSKSYGNVIPLFAEPEKLKKLIFKIKTDSSLPHEPKEPETLFMIYKEFATEEEIRSMQERYREGIGWGEVKKELFYVVNRELEEPREKYERYMNEPHLLYEALEKGAKRAREIAKVNLAEIKKRIGYERER</sequence>
<comment type="similarity">
    <text evidence="1 11">Belongs to the class-I aminoacyl-tRNA synthetase family.</text>
</comment>
<evidence type="ECO:0000256" key="8">
    <source>
        <dbReference type="ARBA" id="ARBA00023146"/>
    </source>
</evidence>
<dbReference type="InterPro" id="IPR050203">
    <property type="entry name" value="Trp-tRNA_synthetase"/>
</dbReference>
<accession>A0A1Y3M7P3</accession>
<dbReference type="SUPFAM" id="SSF52374">
    <property type="entry name" value="Nucleotidylyl transferase"/>
    <property type="match status" value="1"/>
</dbReference>
<name>A0A1Y3M7P3_9BACI</name>
<keyword evidence="4 11" id="KW-0436">Ligase</keyword>
<dbReference type="Pfam" id="PF00579">
    <property type="entry name" value="tRNA-synt_1b"/>
    <property type="match status" value="1"/>
</dbReference>
<gene>
    <name evidence="12" type="ORF">BW425_23665</name>
</gene>
<dbReference type="InterPro" id="IPR002305">
    <property type="entry name" value="aa-tRNA-synth_Ic"/>
</dbReference>
<dbReference type="GO" id="GO:0005829">
    <property type="term" value="C:cytosol"/>
    <property type="evidence" value="ECO:0007669"/>
    <property type="project" value="TreeGrafter"/>
</dbReference>
<dbReference type="InterPro" id="IPR002306">
    <property type="entry name" value="Trp-tRNA-ligase"/>
</dbReference>
<evidence type="ECO:0000256" key="10">
    <source>
        <dbReference type="NCBIfam" id="TIGR00233"/>
    </source>
</evidence>
<evidence type="ECO:0000256" key="3">
    <source>
        <dbReference type="ARBA" id="ARBA00022490"/>
    </source>
</evidence>
<dbReference type="GO" id="GO:0005524">
    <property type="term" value="F:ATP binding"/>
    <property type="evidence" value="ECO:0007669"/>
    <property type="project" value="UniProtKB-KW"/>
</dbReference>
<dbReference type="RefSeq" id="WP_016115464.1">
    <property type="nucleotide sequence ID" value="NZ_CP189809.1"/>
</dbReference>
<keyword evidence="3" id="KW-0963">Cytoplasm</keyword>
<evidence type="ECO:0000256" key="4">
    <source>
        <dbReference type="ARBA" id="ARBA00022598"/>
    </source>
</evidence>
<comment type="catalytic activity">
    <reaction evidence="9">
        <text>tRNA(Trp) + L-tryptophan + ATP = L-tryptophyl-tRNA(Trp) + AMP + diphosphate + H(+)</text>
        <dbReference type="Rhea" id="RHEA:24080"/>
        <dbReference type="Rhea" id="RHEA-COMP:9671"/>
        <dbReference type="Rhea" id="RHEA-COMP:9705"/>
        <dbReference type="ChEBI" id="CHEBI:15378"/>
        <dbReference type="ChEBI" id="CHEBI:30616"/>
        <dbReference type="ChEBI" id="CHEBI:33019"/>
        <dbReference type="ChEBI" id="CHEBI:57912"/>
        <dbReference type="ChEBI" id="CHEBI:78442"/>
        <dbReference type="ChEBI" id="CHEBI:78535"/>
        <dbReference type="ChEBI" id="CHEBI:456215"/>
        <dbReference type="EC" id="6.1.1.2"/>
    </reaction>
</comment>
<dbReference type="PANTHER" id="PTHR43766">
    <property type="entry name" value="TRYPTOPHAN--TRNA LIGASE, MITOCHONDRIAL"/>
    <property type="match status" value="1"/>
</dbReference>
<comment type="caution">
    <text evidence="12">The sequence shown here is derived from an EMBL/GenBank/DDBJ whole genome shotgun (WGS) entry which is preliminary data.</text>
</comment>
<dbReference type="PANTHER" id="PTHR43766:SF1">
    <property type="entry name" value="TRYPTOPHAN--TRNA LIGASE, MITOCHONDRIAL"/>
    <property type="match status" value="1"/>
</dbReference>
<proteinExistence type="inferred from homology"/>
<dbReference type="GO" id="GO:0006436">
    <property type="term" value="P:tryptophanyl-tRNA aminoacylation"/>
    <property type="evidence" value="ECO:0007669"/>
    <property type="project" value="UniProtKB-UniRule"/>
</dbReference>
<evidence type="ECO:0000313" key="13">
    <source>
        <dbReference type="Proteomes" id="UP000195321"/>
    </source>
</evidence>
<keyword evidence="5 11" id="KW-0547">Nucleotide-binding</keyword>
<dbReference type="EMBL" id="MWPX01000045">
    <property type="protein sequence ID" value="OUM46449.1"/>
    <property type="molecule type" value="Genomic_DNA"/>
</dbReference>
<evidence type="ECO:0000256" key="11">
    <source>
        <dbReference type="RuleBase" id="RU363036"/>
    </source>
</evidence>
<dbReference type="AlphaFoldDB" id="A0A1Y3M7P3"/>
<dbReference type="NCBIfam" id="NF009207">
    <property type="entry name" value="PRK12556.1"/>
    <property type="match status" value="1"/>
</dbReference>
<dbReference type="PRINTS" id="PR01039">
    <property type="entry name" value="TRNASYNTHTRP"/>
</dbReference>